<feature type="region of interest" description="Disordered" evidence="1">
    <location>
        <begin position="1"/>
        <end position="70"/>
    </location>
</feature>
<reference evidence="2" key="1">
    <citation type="submission" date="2021-01" db="EMBL/GenBank/DDBJ databases">
        <title>Whole genome shotgun sequence of Virgisporangium aliadipatigenens NBRC 105644.</title>
        <authorList>
            <person name="Komaki H."/>
            <person name="Tamura T."/>
        </authorList>
    </citation>
    <scope>NUCLEOTIDE SEQUENCE</scope>
    <source>
        <strain evidence="2">NBRC 105644</strain>
    </source>
</reference>
<dbReference type="Proteomes" id="UP000619260">
    <property type="component" value="Unassembled WGS sequence"/>
</dbReference>
<protein>
    <submittedName>
        <fullName evidence="2">Uncharacterized protein</fullName>
    </submittedName>
</protein>
<feature type="compositionally biased region" description="Basic residues" evidence="1">
    <location>
        <begin position="50"/>
        <end position="59"/>
    </location>
</feature>
<evidence type="ECO:0000313" key="3">
    <source>
        <dbReference type="Proteomes" id="UP000619260"/>
    </source>
</evidence>
<name>A0A8J3YP64_9ACTN</name>
<evidence type="ECO:0000256" key="1">
    <source>
        <dbReference type="SAM" id="MobiDB-lite"/>
    </source>
</evidence>
<accession>A0A8J3YP64</accession>
<dbReference type="EMBL" id="BOPF01000018">
    <property type="protein sequence ID" value="GIJ47932.1"/>
    <property type="molecule type" value="Genomic_DNA"/>
</dbReference>
<comment type="caution">
    <text evidence="2">The sequence shown here is derived from an EMBL/GenBank/DDBJ whole genome shotgun (WGS) entry which is preliminary data.</text>
</comment>
<keyword evidence="3" id="KW-1185">Reference proteome</keyword>
<evidence type="ECO:0000313" key="2">
    <source>
        <dbReference type="EMBL" id="GIJ47932.1"/>
    </source>
</evidence>
<gene>
    <name evidence="2" type="ORF">Val02_48180</name>
</gene>
<sequence length="70" mass="7644">MITSIVDSVTAPALASSQARHPTPEEFTVTRNTAHRNDRKKQASTLKEKRAVKKAKRAAKTVSAVPSTDR</sequence>
<feature type="compositionally biased region" description="Low complexity" evidence="1">
    <location>
        <begin position="60"/>
        <end position="70"/>
    </location>
</feature>
<organism evidence="2 3">
    <name type="scientific">Virgisporangium aliadipatigenens</name>
    <dbReference type="NCBI Taxonomy" id="741659"/>
    <lineage>
        <taxon>Bacteria</taxon>
        <taxon>Bacillati</taxon>
        <taxon>Actinomycetota</taxon>
        <taxon>Actinomycetes</taxon>
        <taxon>Micromonosporales</taxon>
        <taxon>Micromonosporaceae</taxon>
        <taxon>Virgisporangium</taxon>
    </lineage>
</organism>
<proteinExistence type="predicted"/>
<dbReference type="AlphaFoldDB" id="A0A8J3YP64"/>